<accession>A0A382GH73</accession>
<dbReference type="EMBL" id="UINC01055538">
    <property type="protein sequence ID" value="SVB74536.1"/>
    <property type="molecule type" value="Genomic_DNA"/>
</dbReference>
<proteinExistence type="predicted"/>
<dbReference type="Pfam" id="PF00656">
    <property type="entry name" value="Peptidase_C14"/>
    <property type="match status" value="1"/>
</dbReference>
<dbReference type="GO" id="GO:0004197">
    <property type="term" value="F:cysteine-type endopeptidase activity"/>
    <property type="evidence" value="ECO:0007669"/>
    <property type="project" value="InterPro"/>
</dbReference>
<dbReference type="AlphaFoldDB" id="A0A382GH73"/>
<dbReference type="SUPFAM" id="SSF52129">
    <property type="entry name" value="Caspase-like"/>
    <property type="match status" value="1"/>
</dbReference>
<dbReference type="Gene3D" id="3.40.50.1460">
    <property type="match status" value="1"/>
</dbReference>
<dbReference type="InterPro" id="IPR001309">
    <property type="entry name" value="Pept_C14_p20"/>
</dbReference>
<evidence type="ECO:0000313" key="2">
    <source>
        <dbReference type="EMBL" id="SVB74536.1"/>
    </source>
</evidence>
<dbReference type="PANTHER" id="PTHR22576">
    <property type="entry name" value="MUCOSA ASSOCIATED LYMPHOID TISSUE LYMPHOMA TRANSLOCATION PROTEIN 1/PARACASPASE"/>
    <property type="match status" value="1"/>
</dbReference>
<gene>
    <name evidence="2" type="ORF">METZ01_LOCUS227390</name>
</gene>
<reference evidence="2" key="1">
    <citation type="submission" date="2018-05" db="EMBL/GenBank/DDBJ databases">
        <authorList>
            <person name="Lanie J.A."/>
            <person name="Ng W.-L."/>
            <person name="Kazmierczak K.M."/>
            <person name="Andrzejewski T.M."/>
            <person name="Davidsen T.M."/>
            <person name="Wayne K.J."/>
            <person name="Tettelin H."/>
            <person name="Glass J.I."/>
            <person name="Rusch D."/>
            <person name="Podicherti R."/>
            <person name="Tsui H.-C.T."/>
            <person name="Winkler M.E."/>
        </authorList>
    </citation>
    <scope>NUCLEOTIDE SEQUENCE</scope>
</reference>
<dbReference type="InterPro" id="IPR052039">
    <property type="entry name" value="Caspase-related_regulators"/>
</dbReference>
<organism evidence="2">
    <name type="scientific">marine metagenome</name>
    <dbReference type="NCBI Taxonomy" id="408172"/>
    <lineage>
        <taxon>unclassified sequences</taxon>
        <taxon>metagenomes</taxon>
        <taxon>ecological metagenomes</taxon>
    </lineage>
</organism>
<name>A0A382GH73_9ZZZZ</name>
<protein>
    <recommendedName>
        <fullName evidence="1">Caspase family p20 domain-containing protein</fullName>
    </recommendedName>
</protein>
<feature type="domain" description="Caspase family p20" evidence="1">
    <location>
        <begin position="41"/>
        <end position="168"/>
    </location>
</feature>
<sequence>MKLILSFFSIYFAAALIFNAQAQSSKSIRKTASTTTDSGPRTALVIGNAKYSSAPLKNPVNDARDIAKSLDDLDFDVTLLLDAGQNKMRRAINNFGRTLRDGGVGLFYFSGHGIQVDGKNFLIPVGASIESEDDVEIDSVAANRVLAKMNTARNSLNIVIMDACRNNPFARSFRSASRGLASMDAPKGTFIAYATATDNVASDGTGGNSPYTSALV</sequence>
<dbReference type="InterPro" id="IPR029030">
    <property type="entry name" value="Caspase-like_dom_sf"/>
</dbReference>
<dbReference type="PROSITE" id="PS50208">
    <property type="entry name" value="CASPASE_P20"/>
    <property type="match status" value="1"/>
</dbReference>
<dbReference type="InterPro" id="IPR011600">
    <property type="entry name" value="Pept_C14_caspase"/>
</dbReference>
<feature type="non-terminal residue" evidence="2">
    <location>
        <position position="216"/>
    </location>
</feature>
<dbReference type="PANTHER" id="PTHR22576:SF37">
    <property type="entry name" value="MUCOSA-ASSOCIATED LYMPHOID TISSUE LYMPHOMA TRANSLOCATION PROTEIN 1"/>
    <property type="match status" value="1"/>
</dbReference>
<dbReference type="GO" id="GO:0006508">
    <property type="term" value="P:proteolysis"/>
    <property type="evidence" value="ECO:0007669"/>
    <property type="project" value="InterPro"/>
</dbReference>
<evidence type="ECO:0000259" key="1">
    <source>
        <dbReference type="PROSITE" id="PS50208"/>
    </source>
</evidence>